<dbReference type="PANTHER" id="PTHR30487">
    <property type="entry name" value="TYPE 4 PREPILIN-LIKE PROTEINS LEADER PEPTIDE-PROCESSING ENZYME"/>
    <property type="match status" value="1"/>
</dbReference>
<comment type="similarity">
    <text evidence="2">Belongs to the peptidase A24 family.</text>
</comment>
<evidence type="ECO:0000256" key="7">
    <source>
        <dbReference type="SAM" id="Phobius"/>
    </source>
</evidence>
<feature type="transmembrane region" description="Helical" evidence="7">
    <location>
        <begin position="76"/>
        <end position="96"/>
    </location>
</feature>
<feature type="transmembrane region" description="Helical" evidence="7">
    <location>
        <begin position="128"/>
        <end position="146"/>
    </location>
</feature>
<feature type="transmembrane region" description="Helical" evidence="7">
    <location>
        <begin position="152"/>
        <end position="172"/>
    </location>
</feature>
<dbReference type="InterPro" id="IPR010627">
    <property type="entry name" value="Prepilin_pept_A24_N"/>
</dbReference>
<sequence>MSLESLLSLFALLFGLIVGSFLNALIYRLPREINIAYPRSSCTSCKKIIPWYENIPVFSYIFLRGKCSECGAKISWSYPAVELACGLFALFIAPSSLNNNELLSFFFYFSVFCCFVVHFIVDLKHQILPDSVNLYLACLFLVYGFFTTPWTHWLIGAALGFGFPLIVSWVFYQLKGQVGLGGGISSSTVHLDYILVL</sequence>
<evidence type="ECO:0008006" key="12">
    <source>
        <dbReference type="Google" id="ProtNLM"/>
    </source>
</evidence>
<evidence type="ECO:0000313" key="10">
    <source>
        <dbReference type="EMBL" id="AUN96643.1"/>
    </source>
</evidence>
<evidence type="ECO:0000256" key="4">
    <source>
        <dbReference type="ARBA" id="ARBA00022692"/>
    </source>
</evidence>
<feature type="domain" description="Prepilin type IV endopeptidase peptidase" evidence="8">
    <location>
        <begin position="111"/>
        <end position="183"/>
    </location>
</feature>
<dbReference type="RefSeq" id="WP_102241938.1">
    <property type="nucleotide sequence ID" value="NZ_CP025704.1"/>
</dbReference>
<organism evidence="10 11">
    <name type="scientific">Bacteriovorax stolpii</name>
    <name type="common">Bdellovibrio stolpii</name>
    <dbReference type="NCBI Taxonomy" id="960"/>
    <lineage>
        <taxon>Bacteria</taxon>
        <taxon>Pseudomonadati</taxon>
        <taxon>Bdellovibrionota</taxon>
        <taxon>Bacteriovoracia</taxon>
        <taxon>Bacteriovoracales</taxon>
        <taxon>Bacteriovoracaceae</taxon>
        <taxon>Bacteriovorax</taxon>
    </lineage>
</organism>
<evidence type="ECO:0000313" key="11">
    <source>
        <dbReference type="Proteomes" id="UP000235584"/>
    </source>
</evidence>
<keyword evidence="11" id="KW-1185">Reference proteome</keyword>
<reference evidence="10 11" key="1">
    <citation type="submission" date="2018-01" db="EMBL/GenBank/DDBJ databases">
        <title>Complete genome sequence of Bacteriovorax stolpii DSM12778.</title>
        <authorList>
            <person name="Tang B."/>
            <person name="Chang J."/>
        </authorList>
    </citation>
    <scope>NUCLEOTIDE SEQUENCE [LARGE SCALE GENOMIC DNA]</scope>
    <source>
        <strain evidence="10 11">DSM 12778</strain>
    </source>
</reference>
<dbReference type="Gene3D" id="1.20.120.1220">
    <property type="match status" value="1"/>
</dbReference>
<feature type="domain" description="Prepilin peptidase A24 N-terminal" evidence="9">
    <location>
        <begin position="13"/>
        <end position="93"/>
    </location>
</feature>
<keyword evidence="4 7" id="KW-0812">Transmembrane</keyword>
<dbReference type="KEGG" id="bsto:C0V70_00675"/>
<gene>
    <name evidence="10" type="ORF">C0V70_00675</name>
</gene>
<evidence type="ECO:0000256" key="3">
    <source>
        <dbReference type="ARBA" id="ARBA00022475"/>
    </source>
</evidence>
<keyword evidence="5 7" id="KW-1133">Transmembrane helix</keyword>
<dbReference type="EMBL" id="CP025704">
    <property type="protein sequence ID" value="AUN96643.1"/>
    <property type="molecule type" value="Genomic_DNA"/>
</dbReference>
<evidence type="ECO:0000256" key="2">
    <source>
        <dbReference type="ARBA" id="ARBA00005801"/>
    </source>
</evidence>
<feature type="transmembrane region" description="Helical" evidence="7">
    <location>
        <begin position="102"/>
        <end position="121"/>
    </location>
</feature>
<dbReference type="PANTHER" id="PTHR30487:SF0">
    <property type="entry name" value="PREPILIN LEADER PEPTIDASE_N-METHYLTRANSFERASE-RELATED"/>
    <property type="match status" value="1"/>
</dbReference>
<dbReference type="Proteomes" id="UP000235584">
    <property type="component" value="Chromosome"/>
</dbReference>
<keyword evidence="3" id="KW-1003">Cell membrane</keyword>
<accession>A0A2K9NMA9</accession>
<dbReference type="InterPro" id="IPR000045">
    <property type="entry name" value="Prepilin_IV_endopep_pep"/>
</dbReference>
<dbReference type="AlphaFoldDB" id="A0A2K9NMA9"/>
<proteinExistence type="inferred from homology"/>
<comment type="subcellular location">
    <subcellularLocation>
        <location evidence="1">Cell membrane</location>
        <topology evidence="1">Multi-pass membrane protein</topology>
    </subcellularLocation>
</comment>
<evidence type="ECO:0000256" key="1">
    <source>
        <dbReference type="ARBA" id="ARBA00004651"/>
    </source>
</evidence>
<dbReference type="GO" id="GO:0004190">
    <property type="term" value="F:aspartic-type endopeptidase activity"/>
    <property type="evidence" value="ECO:0007669"/>
    <property type="project" value="InterPro"/>
</dbReference>
<evidence type="ECO:0000259" key="9">
    <source>
        <dbReference type="Pfam" id="PF06750"/>
    </source>
</evidence>
<evidence type="ECO:0000256" key="6">
    <source>
        <dbReference type="ARBA" id="ARBA00023136"/>
    </source>
</evidence>
<dbReference type="GO" id="GO:0005886">
    <property type="term" value="C:plasma membrane"/>
    <property type="evidence" value="ECO:0007669"/>
    <property type="project" value="UniProtKB-SubCell"/>
</dbReference>
<protein>
    <recommendedName>
        <fullName evidence="12">Prepilin peptidase</fullName>
    </recommendedName>
</protein>
<dbReference type="Pfam" id="PF06750">
    <property type="entry name" value="A24_N_bact"/>
    <property type="match status" value="1"/>
</dbReference>
<evidence type="ECO:0000256" key="5">
    <source>
        <dbReference type="ARBA" id="ARBA00022989"/>
    </source>
</evidence>
<evidence type="ECO:0000259" key="8">
    <source>
        <dbReference type="Pfam" id="PF01478"/>
    </source>
</evidence>
<dbReference type="GO" id="GO:0006465">
    <property type="term" value="P:signal peptide processing"/>
    <property type="evidence" value="ECO:0007669"/>
    <property type="project" value="TreeGrafter"/>
</dbReference>
<name>A0A2K9NMA9_BACTC</name>
<dbReference type="Pfam" id="PF01478">
    <property type="entry name" value="Peptidase_A24"/>
    <property type="match status" value="1"/>
</dbReference>
<dbReference type="InterPro" id="IPR050882">
    <property type="entry name" value="Prepilin_peptidase/N-MTase"/>
</dbReference>
<feature type="transmembrane region" description="Helical" evidence="7">
    <location>
        <begin position="6"/>
        <end position="27"/>
    </location>
</feature>
<keyword evidence="6 7" id="KW-0472">Membrane</keyword>